<evidence type="ECO:0000313" key="3">
    <source>
        <dbReference type="Proteomes" id="UP001062901"/>
    </source>
</evidence>
<evidence type="ECO:0000256" key="1">
    <source>
        <dbReference type="SAM" id="Phobius"/>
    </source>
</evidence>
<dbReference type="RefSeq" id="WP_018980844.1">
    <property type="nucleotide sequence ID" value="NZ_BAQD01000004.1"/>
</dbReference>
<evidence type="ECO:0000313" key="2">
    <source>
        <dbReference type="EMBL" id="GBQ05419.1"/>
    </source>
</evidence>
<dbReference type="EMBL" id="BAQD01000004">
    <property type="protein sequence ID" value="GBQ05419.1"/>
    <property type="molecule type" value="Genomic_DNA"/>
</dbReference>
<dbReference type="Proteomes" id="UP001062901">
    <property type="component" value="Unassembled WGS sequence"/>
</dbReference>
<feature type="transmembrane region" description="Helical" evidence="1">
    <location>
        <begin position="5"/>
        <end position="21"/>
    </location>
</feature>
<proteinExistence type="predicted"/>
<organism evidence="2 3">
    <name type="scientific">Saccharibacter floricola DSM 15669</name>
    <dbReference type="NCBI Taxonomy" id="1123227"/>
    <lineage>
        <taxon>Bacteria</taxon>
        <taxon>Pseudomonadati</taxon>
        <taxon>Pseudomonadota</taxon>
        <taxon>Alphaproteobacteria</taxon>
        <taxon>Acetobacterales</taxon>
        <taxon>Acetobacteraceae</taxon>
        <taxon>Saccharibacter</taxon>
    </lineage>
</organism>
<keyword evidence="1" id="KW-0812">Transmembrane</keyword>
<gene>
    <name evidence="2" type="ORF">AA15669_0455</name>
</gene>
<sequence length="75" mass="8462">MPQTFIYVIAFVICALTQLFYPETTRILHVLECVCLLGIVGFGVLETYQDIQKAHRAKAEFSAKHHKDSSPVARP</sequence>
<keyword evidence="1" id="KW-0472">Membrane</keyword>
<keyword evidence="1" id="KW-1133">Transmembrane helix</keyword>
<feature type="transmembrane region" description="Helical" evidence="1">
    <location>
        <begin position="27"/>
        <end position="48"/>
    </location>
</feature>
<accession>A0ABQ0NXL9</accession>
<name>A0ABQ0NXL9_9PROT</name>
<keyword evidence="3" id="KW-1185">Reference proteome</keyword>
<protein>
    <submittedName>
        <fullName evidence="2">Uncharacterized protein</fullName>
    </submittedName>
</protein>
<reference evidence="2" key="1">
    <citation type="submission" date="2013-04" db="EMBL/GenBank/DDBJ databases">
        <title>The genome sequencing project of 58 acetic acid bacteria.</title>
        <authorList>
            <person name="Okamoto-Kainuma A."/>
            <person name="Ishikawa M."/>
            <person name="Umino S."/>
            <person name="Koizumi Y."/>
            <person name="Shiwa Y."/>
            <person name="Yoshikawa H."/>
            <person name="Matsutani M."/>
            <person name="Matsushita K."/>
        </authorList>
    </citation>
    <scope>NUCLEOTIDE SEQUENCE</scope>
    <source>
        <strain evidence="2">DSM 15669</strain>
    </source>
</reference>
<comment type="caution">
    <text evidence="2">The sequence shown here is derived from an EMBL/GenBank/DDBJ whole genome shotgun (WGS) entry which is preliminary data.</text>
</comment>